<evidence type="ECO:0000313" key="2">
    <source>
        <dbReference type="Proteomes" id="UP000616151"/>
    </source>
</evidence>
<comment type="caution">
    <text evidence="1">The sequence shown here is derived from an EMBL/GenBank/DDBJ whole genome shotgun (WGS) entry which is preliminary data.</text>
</comment>
<evidence type="ECO:0000313" key="1">
    <source>
        <dbReference type="EMBL" id="MBK1870788.1"/>
    </source>
</evidence>
<organism evidence="1 2">
    <name type="scientific">Taklimakanibacter albus</name>
    <dbReference type="NCBI Taxonomy" id="2800327"/>
    <lineage>
        <taxon>Bacteria</taxon>
        <taxon>Pseudomonadati</taxon>
        <taxon>Pseudomonadota</taxon>
        <taxon>Alphaproteobacteria</taxon>
        <taxon>Hyphomicrobiales</taxon>
        <taxon>Aestuariivirgaceae</taxon>
        <taxon>Taklimakanibacter</taxon>
    </lineage>
</organism>
<reference evidence="1" key="1">
    <citation type="submission" date="2021-01" db="EMBL/GenBank/DDBJ databases">
        <authorList>
            <person name="Sun Q."/>
        </authorList>
    </citation>
    <scope>NUCLEOTIDE SEQUENCE</scope>
    <source>
        <strain evidence="1">YIM B02566</strain>
    </source>
</reference>
<sequence length="342" mass="36683">MDATKAADAPAIGWGVIGASTIAREYMVDAIRRTGGEPLWLMSRDDTHRAGFAHELGIPQHSAELAGMLADERVKAVYVSSINSLHRPQVIKAAQAGKHILCDKPLATRAADALKMVKACDKAGVVLAVNHHFRSSPVHQTMRRMIAAGDIGEVRSLIIIHAGLLRPVLQTWRIKDPDEGAIYLDLSVHDIDLASFLLQQQPRTAIGIGDALALGDASAHDHTMYALRMSGGAFVQVNESFVTPDVESQVMAYGSEGILIASGTLAQRSTGTLVRRLRGRNEAIPLRANDIYADTVEQFLAAIEGRGEPRATGRDGLASLAGAEAVARAVKTRKSVEIKVPE</sequence>
<gene>
    <name evidence="1" type="ORF">JHL16_30765</name>
</gene>
<dbReference type="EMBL" id="JAENHL010000008">
    <property type="protein sequence ID" value="MBK1870788.1"/>
    <property type="molecule type" value="Genomic_DNA"/>
</dbReference>
<name>A0ACC5REF8_9HYPH</name>
<protein>
    <submittedName>
        <fullName evidence="1">Gfo/Idh/MocA family oxidoreductase</fullName>
    </submittedName>
</protein>
<proteinExistence type="predicted"/>
<keyword evidence="2" id="KW-1185">Reference proteome</keyword>
<dbReference type="Proteomes" id="UP000616151">
    <property type="component" value="Unassembled WGS sequence"/>
</dbReference>
<accession>A0ACC5REF8</accession>